<keyword evidence="2" id="KW-1185">Reference proteome</keyword>
<dbReference type="Proteomes" id="UP000198925">
    <property type="component" value="Unassembled WGS sequence"/>
</dbReference>
<dbReference type="InterPro" id="IPR003787">
    <property type="entry name" value="Sulphur_relay_DsrE/F-like"/>
</dbReference>
<dbReference type="STRING" id="938405.SAMN02927895_04494"/>
<organism evidence="1 2">
    <name type="scientific">Belnapia rosea</name>
    <dbReference type="NCBI Taxonomy" id="938405"/>
    <lineage>
        <taxon>Bacteria</taxon>
        <taxon>Pseudomonadati</taxon>
        <taxon>Pseudomonadota</taxon>
        <taxon>Alphaproteobacteria</taxon>
        <taxon>Acetobacterales</taxon>
        <taxon>Roseomonadaceae</taxon>
        <taxon>Belnapia</taxon>
    </lineage>
</organism>
<dbReference type="PANTHER" id="PTHR34655">
    <property type="entry name" value="CONSERVED WITHIN P. AEROPHILUM"/>
    <property type="match status" value="1"/>
</dbReference>
<name>A0A1G6Y5B5_9PROT</name>
<reference evidence="1 2" key="1">
    <citation type="submission" date="2016-10" db="EMBL/GenBank/DDBJ databases">
        <authorList>
            <person name="de Groot N.N."/>
        </authorList>
    </citation>
    <scope>NUCLEOTIDE SEQUENCE [LARGE SCALE GENOMIC DNA]</scope>
    <source>
        <strain evidence="1 2">CPCC 100156</strain>
    </source>
</reference>
<dbReference type="Pfam" id="PF02635">
    <property type="entry name" value="DsrE"/>
    <property type="match status" value="1"/>
</dbReference>
<gene>
    <name evidence="1" type="ORF">SAMN04487779_1013111</name>
</gene>
<dbReference type="EMBL" id="FMZX01000013">
    <property type="protein sequence ID" value="SDD85598.1"/>
    <property type="molecule type" value="Genomic_DNA"/>
</dbReference>
<protein>
    <submittedName>
        <fullName evidence="1">Peroxiredoxin family protein</fullName>
    </submittedName>
</protein>
<proteinExistence type="predicted"/>
<evidence type="ECO:0000313" key="2">
    <source>
        <dbReference type="Proteomes" id="UP000198925"/>
    </source>
</evidence>
<sequence>MGKPLGILLISGAHERAHYALVLATGAAALGREVTLFATNAGCRLLLADSALAREPREAEVTARGVAGIGILLEAAEELGLHFLACEAGLRAEGLEAASLRPGVTVAGVASFLAAVGDGQMVTL</sequence>
<accession>A0A1G6Y5B5</accession>
<dbReference type="InterPro" id="IPR027396">
    <property type="entry name" value="DsrEFH-like"/>
</dbReference>
<dbReference type="PANTHER" id="PTHR34655:SF2">
    <property type="entry name" value="PEROXIREDOXIN FAMILY PROTEIN"/>
    <property type="match status" value="1"/>
</dbReference>
<dbReference type="Gene3D" id="3.40.1260.10">
    <property type="entry name" value="DsrEFH-like"/>
    <property type="match status" value="1"/>
</dbReference>
<dbReference type="AlphaFoldDB" id="A0A1G6Y5B5"/>
<dbReference type="SUPFAM" id="SSF75169">
    <property type="entry name" value="DsrEFH-like"/>
    <property type="match status" value="1"/>
</dbReference>
<dbReference type="RefSeq" id="WP_090664301.1">
    <property type="nucleotide sequence ID" value="NZ_FMZX01000013.1"/>
</dbReference>
<evidence type="ECO:0000313" key="1">
    <source>
        <dbReference type="EMBL" id="SDD85598.1"/>
    </source>
</evidence>